<dbReference type="GO" id="GO:0008483">
    <property type="term" value="F:transaminase activity"/>
    <property type="evidence" value="ECO:0007669"/>
    <property type="project" value="InterPro"/>
</dbReference>
<comment type="cofactor">
    <cofactor evidence="1">
        <name>pyridoxal 5'-phosphate</name>
        <dbReference type="ChEBI" id="CHEBI:597326"/>
    </cofactor>
</comment>
<comment type="caution">
    <text evidence="5">The sequence shown here is derived from an EMBL/GenBank/DDBJ whole genome shotgun (WGS) entry which is preliminary data.</text>
</comment>
<keyword evidence="6" id="KW-1185">Reference proteome</keyword>
<organism evidence="5 6">
    <name type="scientific">Cerrena zonata</name>
    <dbReference type="NCBI Taxonomy" id="2478898"/>
    <lineage>
        <taxon>Eukaryota</taxon>
        <taxon>Fungi</taxon>
        <taxon>Dikarya</taxon>
        <taxon>Basidiomycota</taxon>
        <taxon>Agaricomycotina</taxon>
        <taxon>Agaricomycetes</taxon>
        <taxon>Polyporales</taxon>
        <taxon>Cerrenaceae</taxon>
        <taxon>Cerrena</taxon>
    </lineage>
</organism>
<dbReference type="EMBL" id="JASBNA010000008">
    <property type="protein sequence ID" value="KAK7689435.1"/>
    <property type="molecule type" value="Genomic_DNA"/>
</dbReference>
<dbReference type="InterPro" id="IPR005814">
    <property type="entry name" value="Aminotrans_3"/>
</dbReference>
<evidence type="ECO:0000313" key="5">
    <source>
        <dbReference type="EMBL" id="KAK7689435.1"/>
    </source>
</evidence>
<protein>
    <recommendedName>
        <fullName evidence="7">Aminotransferase</fullName>
    </recommendedName>
</protein>
<dbReference type="Gene3D" id="3.40.640.10">
    <property type="entry name" value="Type I PLP-dependent aspartate aminotransferase-like (Major domain)"/>
    <property type="match status" value="1"/>
</dbReference>
<dbReference type="CDD" id="cd00610">
    <property type="entry name" value="OAT_like"/>
    <property type="match status" value="1"/>
</dbReference>
<dbReference type="GO" id="GO:0005829">
    <property type="term" value="C:cytosol"/>
    <property type="evidence" value="ECO:0007669"/>
    <property type="project" value="TreeGrafter"/>
</dbReference>
<dbReference type="Gene3D" id="3.90.1150.10">
    <property type="entry name" value="Aspartate Aminotransferase, domain 1"/>
    <property type="match status" value="1"/>
</dbReference>
<dbReference type="Pfam" id="PF00202">
    <property type="entry name" value="Aminotran_3"/>
    <property type="match status" value="1"/>
</dbReference>
<dbReference type="Proteomes" id="UP001385951">
    <property type="component" value="Unassembled WGS sequence"/>
</dbReference>
<evidence type="ECO:0000313" key="6">
    <source>
        <dbReference type="Proteomes" id="UP001385951"/>
    </source>
</evidence>
<dbReference type="PANTHER" id="PTHR43094:SF1">
    <property type="entry name" value="AMINOTRANSFERASE CLASS-III"/>
    <property type="match status" value="1"/>
</dbReference>
<dbReference type="FunFam" id="3.40.640.10:FF:000004">
    <property type="entry name" value="Acetylornithine aminotransferase"/>
    <property type="match status" value="1"/>
</dbReference>
<comment type="similarity">
    <text evidence="2 4">Belongs to the class-III pyridoxal-phosphate-dependent aminotransferase family.</text>
</comment>
<dbReference type="InterPro" id="IPR015422">
    <property type="entry name" value="PyrdxlP-dep_Trfase_small"/>
</dbReference>
<reference evidence="5 6" key="1">
    <citation type="submission" date="2022-09" db="EMBL/GenBank/DDBJ databases">
        <authorList>
            <person name="Palmer J.M."/>
        </authorList>
    </citation>
    <scope>NUCLEOTIDE SEQUENCE [LARGE SCALE GENOMIC DNA]</scope>
    <source>
        <strain evidence="5 6">DSM 7382</strain>
    </source>
</reference>
<sequence>MSTTTQTAYLYKHAHPFLPRTIKAASGIWLTLENGQKILDATGGAAVTAIGHGDLRVKEAIIAQLDKVAYCHPGFYQTDIAQDLATFLVSTTHGRMARALLTGSGSEAVEAAMKLARQYFLEQSPPQKSRHHFIARQGSWHGCTIATLAMGDFKVRKAIFEPILPENVSRVSACNSYRGMREGETTEAYVARLAQELDDEFQRIGPDNVCAFIAEPISGSPLGCMPSVPGYFTAVKAICDRYGALLIFDEVMVGMGRTGTLHAWEQEDVVPDIQVIGKALGAGYIPISAVLANERVISAFKNGSKYFVHGQTYQSHPAACAAALQVQRIVQSDGLLDNVRNMGMYLEQSLRGRLAKHPHVGNIRGRGLFWGIEFVANKGTKAPLDPSLKVADRIHQKGMSEGYDIAIFQATGSAEGGWNGDHILLAPPYIVTKSDVDEITDRVCRVVEDVFTELQERGDIREVDSRVESRKTM</sequence>
<evidence type="ECO:0008006" key="7">
    <source>
        <dbReference type="Google" id="ProtNLM"/>
    </source>
</evidence>
<evidence type="ECO:0000256" key="3">
    <source>
        <dbReference type="ARBA" id="ARBA00022898"/>
    </source>
</evidence>
<dbReference type="SUPFAM" id="SSF53383">
    <property type="entry name" value="PLP-dependent transferases"/>
    <property type="match status" value="1"/>
</dbReference>
<dbReference type="PANTHER" id="PTHR43094">
    <property type="entry name" value="AMINOTRANSFERASE"/>
    <property type="match status" value="1"/>
</dbReference>
<evidence type="ECO:0000256" key="2">
    <source>
        <dbReference type="ARBA" id="ARBA00008954"/>
    </source>
</evidence>
<keyword evidence="3 4" id="KW-0663">Pyridoxal phosphate</keyword>
<accession>A0AAW0GE53</accession>
<dbReference type="InterPro" id="IPR015421">
    <property type="entry name" value="PyrdxlP-dep_Trfase_major"/>
</dbReference>
<evidence type="ECO:0000256" key="4">
    <source>
        <dbReference type="RuleBase" id="RU003560"/>
    </source>
</evidence>
<name>A0AAW0GE53_9APHY</name>
<gene>
    <name evidence="5" type="ORF">QCA50_007227</name>
</gene>
<dbReference type="AlphaFoldDB" id="A0AAW0GE53"/>
<evidence type="ECO:0000256" key="1">
    <source>
        <dbReference type="ARBA" id="ARBA00001933"/>
    </source>
</evidence>
<proteinExistence type="inferred from homology"/>
<dbReference type="NCBIfam" id="NF005685">
    <property type="entry name" value="PRK07483.1"/>
    <property type="match status" value="1"/>
</dbReference>
<dbReference type="GO" id="GO:0030170">
    <property type="term" value="F:pyridoxal phosphate binding"/>
    <property type="evidence" value="ECO:0007669"/>
    <property type="project" value="InterPro"/>
</dbReference>
<dbReference type="InterPro" id="IPR015424">
    <property type="entry name" value="PyrdxlP-dep_Trfase"/>
</dbReference>